<dbReference type="EMBL" id="QGGB01000007">
    <property type="protein sequence ID" value="PWN06147.1"/>
    <property type="molecule type" value="Genomic_DNA"/>
</dbReference>
<evidence type="ECO:0000259" key="6">
    <source>
        <dbReference type="Pfam" id="PF01625"/>
    </source>
</evidence>
<dbReference type="AlphaFoldDB" id="A0A316TNH8"/>
<dbReference type="RefSeq" id="WP_109646940.1">
    <property type="nucleotide sequence ID" value="NZ_QGGB01000007.1"/>
</dbReference>
<keyword evidence="8" id="KW-1185">Reference proteome</keyword>
<organism evidence="7 8">
    <name type="scientific">Rhodohalobacter mucosus</name>
    <dbReference type="NCBI Taxonomy" id="2079485"/>
    <lineage>
        <taxon>Bacteria</taxon>
        <taxon>Pseudomonadati</taxon>
        <taxon>Balneolota</taxon>
        <taxon>Balneolia</taxon>
        <taxon>Balneolales</taxon>
        <taxon>Balneolaceae</taxon>
        <taxon>Rhodohalobacter</taxon>
    </lineage>
</organism>
<evidence type="ECO:0000313" key="7">
    <source>
        <dbReference type="EMBL" id="PWN06147.1"/>
    </source>
</evidence>
<dbReference type="EC" id="1.8.4.11" evidence="4"/>
<evidence type="ECO:0000256" key="5">
    <source>
        <dbReference type="SAM" id="SignalP"/>
    </source>
</evidence>
<comment type="similarity">
    <text evidence="4">Belongs to the MsrA Met sulfoxide reductase family.</text>
</comment>
<comment type="catalytic activity">
    <reaction evidence="2 4">
        <text>L-methionyl-[protein] + [thioredoxin]-disulfide + H2O = L-methionyl-(S)-S-oxide-[protein] + [thioredoxin]-dithiol</text>
        <dbReference type="Rhea" id="RHEA:14217"/>
        <dbReference type="Rhea" id="RHEA-COMP:10698"/>
        <dbReference type="Rhea" id="RHEA-COMP:10700"/>
        <dbReference type="Rhea" id="RHEA-COMP:12313"/>
        <dbReference type="Rhea" id="RHEA-COMP:12315"/>
        <dbReference type="ChEBI" id="CHEBI:15377"/>
        <dbReference type="ChEBI" id="CHEBI:16044"/>
        <dbReference type="ChEBI" id="CHEBI:29950"/>
        <dbReference type="ChEBI" id="CHEBI:44120"/>
        <dbReference type="ChEBI" id="CHEBI:50058"/>
        <dbReference type="EC" id="1.8.4.11"/>
    </reaction>
</comment>
<accession>A0A316TNH8</accession>
<keyword evidence="5" id="KW-0732">Signal</keyword>
<feature type="signal peptide" evidence="5">
    <location>
        <begin position="1"/>
        <end position="17"/>
    </location>
</feature>
<feature type="domain" description="Peptide methionine sulphoxide reductase MsrA" evidence="6">
    <location>
        <begin position="37"/>
        <end position="189"/>
    </location>
</feature>
<protein>
    <recommendedName>
        <fullName evidence="4">Peptide methionine sulfoxide reductase MsrA</fullName>
        <shortName evidence="4">Protein-methionine-S-oxide reductase</shortName>
        <ecNumber evidence="4">1.8.4.11</ecNumber>
    </recommendedName>
    <alternativeName>
        <fullName evidence="4">Peptide-methionine (S)-S-oxide reductase</fullName>
        <shortName evidence="4">Peptide Met(O) reductase</shortName>
    </alternativeName>
</protein>
<dbReference type="InterPro" id="IPR036509">
    <property type="entry name" value="Met_Sox_Rdtase_MsrA_sf"/>
</dbReference>
<name>A0A316TNH8_9BACT</name>
<dbReference type="HAMAP" id="MF_01401">
    <property type="entry name" value="MsrA"/>
    <property type="match status" value="1"/>
</dbReference>
<dbReference type="Gene3D" id="3.30.1060.10">
    <property type="entry name" value="Peptide methionine sulphoxide reductase MsrA"/>
    <property type="match status" value="1"/>
</dbReference>
<dbReference type="GO" id="GO:0008113">
    <property type="term" value="F:peptide-methionine (S)-S-oxide reductase activity"/>
    <property type="evidence" value="ECO:0007669"/>
    <property type="project" value="UniProtKB-UniRule"/>
</dbReference>
<dbReference type="PANTHER" id="PTHR43774:SF1">
    <property type="entry name" value="PEPTIDE METHIONINE SULFOXIDE REDUCTASE MSRA 2"/>
    <property type="match status" value="1"/>
</dbReference>
<comment type="function">
    <text evidence="4">Has an important function as a repair enzyme for proteins that have been inactivated by oxidation. Catalyzes the reversible oxidation-reduction of methionine sulfoxide in proteins to methionine.</text>
</comment>
<dbReference type="PANTHER" id="PTHR43774">
    <property type="entry name" value="PEPTIDE METHIONINE SULFOXIDE REDUCTASE"/>
    <property type="match status" value="1"/>
</dbReference>
<keyword evidence="1 4" id="KW-0560">Oxidoreductase</keyword>
<reference evidence="7 8" key="1">
    <citation type="submission" date="2018-05" db="EMBL/GenBank/DDBJ databases">
        <title>Rhodohalobacter halophilus gen. nov., sp. nov., a moderately halophilic member of the family Balneolaceae.</title>
        <authorList>
            <person name="Liu Z.-W."/>
        </authorList>
    </citation>
    <scope>NUCLEOTIDE SEQUENCE [LARGE SCALE GENOMIC DNA]</scope>
    <source>
        <strain evidence="7 8">8A47</strain>
    </source>
</reference>
<evidence type="ECO:0000256" key="1">
    <source>
        <dbReference type="ARBA" id="ARBA00023002"/>
    </source>
</evidence>
<dbReference type="Proteomes" id="UP000245533">
    <property type="component" value="Unassembled WGS sequence"/>
</dbReference>
<dbReference type="NCBIfam" id="TIGR00401">
    <property type="entry name" value="msrA"/>
    <property type="match status" value="1"/>
</dbReference>
<dbReference type="GO" id="GO:0033744">
    <property type="term" value="F:L-methionine:thioredoxin-disulfide S-oxidoreductase activity"/>
    <property type="evidence" value="ECO:0007669"/>
    <property type="project" value="RHEA"/>
</dbReference>
<dbReference type="SUPFAM" id="SSF55068">
    <property type="entry name" value="Peptide methionine sulfoxide reductase"/>
    <property type="match status" value="1"/>
</dbReference>
<proteinExistence type="inferred from homology"/>
<sequence length="213" mass="23840">MKLTVIISIILSLTAMNQTSPDKEINNTVENENEYKTAVLGAGCFWCVEAIYQRVNGVVAVESGYAGGHVENPTYNQVVSGKTGHAEVAKVTFDPEEITFEEILEVFWHTHNPTTLNRQGADVGTQYRSAIFYNSLEQKQIAEESLKKTDASGLWEDPIVTEITPLSNYSVAENYHQNYFNNNPNAGYCSVVIAPKVAKFKKDFPHLWQESLE</sequence>
<dbReference type="OrthoDB" id="4174719at2"/>
<evidence type="ECO:0000256" key="2">
    <source>
        <dbReference type="ARBA" id="ARBA00047806"/>
    </source>
</evidence>
<gene>
    <name evidence="4 7" type="primary">msrA</name>
    <name evidence="7" type="ORF">DDZ15_09895</name>
</gene>
<evidence type="ECO:0000256" key="3">
    <source>
        <dbReference type="ARBA" id="ARBA00048782"/>
    </source>
</evidence>
<dbReference type="InterPro" id="IPR002569">
    <property type="entry name" value="Met_Sox_Rdtase_MsrA_dom"/>
</dbReference>
<feature type="active site" evidence="4">
    <location>
        <position position="44"/>
    </location>
</feature>
<comment type="caution">
    <text evidence="7">The sequence shown here is derived from an EMBL/GenBank/DDBJ whole genome shotgun (WGS) entry which is preliminary data.</text>
</comment>
<evidence type="ECO:0000313" key="8">
    <source>
        <dbReference type="Proteomes" id="UP000245533"/>
    </source>
</evidence>
<feature type="chain" id="PRO_5016258822" description="Peptide methionine sulfoxide reductase MsrA" evidence="5">
    <location>
        <begin position="18"/>
        <end position="213"/>
    </location>
</feature>
<comment type="catalytic activity">
    <reaction evidence="3 4">
        <text>[thioredoxin]-disulfide + L-methionine + H2O = L-methionine (S)-S-oxide + [thioredoxin]-dithiol</text>
        <dbReference type="Rhea" id="RHEA:19993"/>
        <dbReference type="Rhea" id="RHEA-COMP:10698"/>
        <dbReference type="Rhea" id="RHEA-COMP:10700"/>
        <dbReference type="ChEBI" id="CHEBI:15377"/>
        <dbReference type="ChEBI" id="CHEBI:29950"/>
        <dbReference type="ChEBI" id="CHEBI:50058"/>
        <dbReference type="ChEBI" id="CHEBI:57844"/>
        <dbReference type="ChEBI" id="CHEBI:58772"/>
        <dbReference type="EC" id="1.8.4.11"/>
    </reaction>
</comment>
<dbReference type="Pfam" id="PF01625">
    <property type="entry name" value="PMSR"/>
    <property type="match status" value="1"/>
</dbReference>
<evidence type="ECO:0000256" key="4">
    <source>
        <dbReference type="HAMAP-Rule" id="MF_01401"/>
    </source>
</evidence>